<dbReference type="SMART" id="SM00346">
    <property type="entry name" value="HTH_ICLR"/>
    <property type="match status" value="1"/>
</dbReference>
<gene>
    <name evidence="6" type="ORF">FHU10_4239</name>
</gene>
<evidence type="ECO:0000256" key="2">
    <source>
        <dbReference type="ARBA" id="ARBA00023125"/>
    </source>
</evidence>
<dbReference type="InterPro" id="IPR029016">
    <property type="entry name" value="GAF-like_dom_sf"/>
</dbReference>
<keyword evidence="1" id="KW-0805">Transcription regulation</keyword>
<evidence type="ECO:0000256" key="3">
    <source>
        <dbReference type="ARBA" id="ARBA00023163"/>
    </source>
</evidence>
<dbReference type="Gene3D" id="1.10.10.10">
    <property type="entry name" value="Winged helix-like DNA-binding domain superfamily/Winged helix DNA-binding domain"/>
    <property type="match status" value="1"/>
</dbReference>
<dbReference type="PROSITE" id="PS51077">
    <property type="entry name" value="HTH_ICLR"/>
    <property type="match status" value="1"/>
</dbReference>
<organism evidence="6">
    <name type="scientific">Serratia fonticola</name>
    <dbReference type="NCBI Taxonomy" id="47917"/>
    <lineage>
        <taxon>Bacteria</taxon>
        <taxon>Pseudomonadati</taxon>
        <taxon>Pseudomonadota</taxon>
        <taxon>Gammaproteobacteria</taxon>
        <taxon>Enterobacterales</taxon>
        <taxon>Yersiniaceae</taxon>
        <taxon>Serratia</taxon>
    </lineage>
</organism>
<dbReference type="GO" id="GO:0003700">
    <property type="term" value="F:DNA-binding transcription factor activity"/>
    <property type="evidence" value="ECO:0007669"/>
    <property type="project" value="TreeGrafter"/>
</dbReference>
<dbReference type="GO" id="GO:0003677">
    <property type="term" value="F:DNA binding"/>
    <property type="evidence" value="ECO:0007669"/>
    <property type="project" value="UniProtKB-KW"/>
</dbReference>
<keyword evidence="2" id="KW-0238">DNA-binding</keyword>
<feature type="domain" description="IclR-ED" evidence="5">
    <location>
        <begin position="68"/>
        <end position="253"/>
    </location>
</feature>
<dbReference type="OrthoDB" id="9807558at2"/>
<name>A0A542D209_SERFO</name>
<dbReference type="InterPro" id="IPR036390">
    <property type="entry name" value="WH_DNA-bd_sf"/>
</dbReference>
<accession>A0A542D209</accession>
<keyword evidence="3" id="KW-0804">Transcription</keyword>
<dbReference type="InterPro" id="IPR014757">
    <property type="entry name" value="Tscrpt_reg_IclR_C"/>
</dbReference>
<reference evidence="6" key="2">
    <citation type="submission" date="2019-08" db="EMBL/GenBank/DDBJ databases">
        <title>Investigation of anaerobic lignin degradation for improved lignocellulosic biofuels.</title>
        <authorList>
            <person name="Deangelis K.PhD."/>
        </authorList>
    </citation>
    <scope>NUCLEOTIDE SEQUENCE [LARGE SCALE GENOMIC DNA]</scope>
    <source>
        <strain evidence="6">128R</strain>
    </source>
</reference>
<proteinExistence type="predicted"/>
<dbReference type="Gene3D" id="3.30.450.40">
    <property type="match status" value="1"/>
</dbReference>
<protein>
    <submittedName>
        <fullName evidence="6">IclR family transcriptional regulator</fullName>
    </submittedName>
</protein>
<dbReference type="GO" id="GO:0045892">
    <property type="term" value="P:negative regulation of DNA-templated transcription"/>
    <property type="evidence" value="ECO:0007669"/>
    <property type="project" value="TreeGrafter"/>
</dbReference>
<evidence type="ECO:0000313" key="6">
    <source>
        <dbReference type="EMBL" id="TVZ71607.1"/>
    </source>
</evidence>
<dbReference type="AlphaFoldDB" id="A0A542D209"/>
<sequence>MSEQIKSLSKALTILEFLGQHPNGVSLQYIAEGTGFNKSSVHRVLSTFESSGYVTQMFSGKEYRLTMKLIHLGHAALNSDITGLVKPHLSALRAEINETINFLSFDADNIIFQDKLEPKDASFRTRTYVGLHSPMYCSAAGKCYLAFCPDAVKEAYWQRNASIMQKLTETTIIDKVPFFESLGEIKARGYAIDDEENEAGISCIAVPVFDKSGAPIYAVSVSTLTPKMRQIGYTKIAEKVKSCTDKIQQHLNYGGSGD</sequence>
<dbReference type="SUPFAM" id="SSF55781">
    <property type="entry name" value="GAF domain-like"/>
    <property type="match status" value="1"/>
</dbReference>
<dbReference type="Pfam" id="PF01614">
    <property type="entry name" value="IclR_C"/>
    <property type="match status" value="1"/>
</dbReference>
<dbReference type="InterPro" id="IPR050707">
    <property type="entry name" value="HTH_MetabolicPath_Reg"/>
</dbReference>
<dbReference type="InterPro" id="IPR036388">
    <property type="entry name" value="WH-like_DNA-bd_sf"/>
</dbReference>
<dbReference type="EMBL" id="VISQ01000001">
    <property type="protein sequence ID" value="TVZ71607.1"/>
    <property type="molecule type" value="Genomic_DNA"/>
</dbReference>
<reference evidence="6" key="1">
    <citation type="submission" date="2019-06" db="EMBL/GenBank/DDBJ databases">
        <authorList>
            <person name="Deangelis K."/>
            <person name="Huntemann M."/>
            <person name="Clum A."/>
            <person name="Pillay M."/>
            <person name="Palaniappan K."/>
            <person name="Varghese N."/>
            <person name="Mikhailova N."/>
            <person name="Stamatis D."/>
            <person name="Reddy T."/>
            <person name="Daum C."/>
            <person name="Shapiro N."/>
            <person name="Ivanova N."/>
            <person name="Kyrpides N."/>
            <person name="Woyke T."/>
        </authorList>
    </citation>
    <scope>NUCLEOTIDE SEQUENCE [LARGE SCALE GENOMIC DNA]</scope>
    <source>
        <strain evidence="6">128R</strain>
    </source>
</reference>
<evidence type="ECO:0000259" key="4">
    <source>
        <dbReference type="PROSITE" id="PS51077"/>
    </source>
</evidence>
<dbReference type="Pfam" id="PF09339">
    <property type="entry name" value="HTH_IclR"/>
    <property type="match status" value="1"/>
</dbReference>
<evidence type="ECO:0000259" key="5">
    <source>
        <dbReference type="PROSITE" id="PS51078"/>
    </source>
</evidence>
<evidence type="ECO:0000256" key="1">
    <source>
        <dbReference type="ARBA" id="ARBA00023015"/>
    </source>
</evidence>
<dbReference type="PROSITE" id="PS51078">
    <property type="entry name" value="ICLR_ED"/>
    <property type="match status" value="1"/>
</dbReference>
<dbReference type="SUPFAM" id="SSF46785">
    <property type="entry name" value="Winged helix' DNA-binding domain"/>
    <property type="match status" value="1"/>
</dbReference>
<dbReference type="FunFam" id="1.10.10.10:FF:000056">
    <property type="entry name" value="IclR family transcriptional regulator"/>
    <property type="match status" value="1"/>
</dbReference>
<comment type="caution">
    <text evidence="6">The sequence shown here is derived from an EMBL/GenBank/DDBJ whole genome shotgun (WGS) entry which is preliminary data.</text>
</comment>
<dbReference type="PANTHER" id="PTHR30136">
    <property type="entry name" value="HELIX-TURN-HELIX TRANSCRIPTIONAL REGULATOR, ICLR FAMILY"/>
    <property type="match status" value="1"/>
</dbReference>
<feature type="domain" description="HTH iclR-type" evidence="4">
    <location>
        <begin position="5"/>
        <end position="67"/>
    </location>
</feature>
<dbReference type="InterPro" id="IPR005471">
    <property type="entry name" value="Tscrpt_reg_IclR_N"/>
</dbReference>
<dbReference type="PANTHER" id="PTHR30136:SF19">
    <property type="entry name" value="DNA-BINDING TRANSCRIPTIONAL REPRESSOR YIAJ"/>
    <property type="match status" value="1"/>
</dbReference>